<dbReference type="EMBL" id="JACHEO010000019">
    <property type="protein sequence ID" value="MBB5349126.1"/>
    <property type="molecule type" value="Genomic_DNA"/>
</dbReference>
<accession>A0A840UWB6</accession>
<dbReference type="RefSeq" id="WP_183351936.1">
    <property type="nucleotide sequence ID" value="NZ_JACHEO010000019.1"/>
</dbReference>
<evidence type="ECO:0000313" key="4">
    <source>
        <dbReference type="EMBL" id="MBB5349126.1"/>
    </source>
</evidence>
<dbReference type="Proteomes" id="UP000539642">
    <property type="component" value="Unassembled WGS sequence"/>
</dbReference>
<proteinExistence type="inferred from homology"/>
<dbReference type="Pfam" id="PF00011">
    <property type="entry name" value="HSP20"/>
    <property type="match status" value="1"/>
</dbReference>
<dbReference type="CDD" id="cd06464">
    <property type="entry name" value="ACD_sHsps-like"/>
    <property type="match status" value="1"/>
</dbReference>
<dbReference type="InterPro" id="IPR031107">
    <property type="entry name" value="Small_HSP"/>
</dbReference>
<dbReference type="InterPro" id="IPR002068">
    <property type="entry name" value="A-crystallin/Hsp20_dom"/>
</dbReference>
<dbReference type="AlphaFoldDB" id="A0A840UWB6"/>
<protein>
    <submittedName>
        <fullName evidence="4">HSP20 family protein</fullName>
    </submittedName>
</protein>
<evidence type="ECO:0000256" key="1">
    <source>
        <dbReference type="PROSITE-ProRule" id="PRU00285"/>
    </source>
</evidence>
<keyword evidence="5" id="KW-1185">Reference proteome</keyword>
<reference evidence="4 5" key="1">
    <citation type="submission" date="2020-08" db="EMBL/GenBank/DDBJ databases">
        <title>Genomic Encyclopedia of Type Strains, Phase IV (KMG-IV): sequencing the most valuable type-strain genomes for metagenomic binning, comparative biology and taxonomic classification.</title>
        <authorList>
            <person name="Goeker M."/>
        </authorList>
    </citation>
    <scope>NUCLEOTIDE SEQUENCE [LARGE SCALE GENOMIC DNA]</scope>
    <source>
        <strain evidence="4 5">DSM 28570</strain>
    </source>
</reference>
<evidence type="ECO:0000259" key="3">
    <source>
        <dbReference type="PROSITE" id="PS01031"/>
    </source>
</evidence>
<gene>
    <name evidence="4" type="ORF">HNQ81_002877</name>
</gene>
<dbReference type="PANTHER" id="PTHR11527">
    <property type="entry name" value="HEAT-SHOCK PROTEIN 20 FAMILY MEMBER"/>
    <property type="match status" value="1"/>
</dbReference>
<comment type="similarity">
    <text evidence="1 2">Belongs to the small heat shock protein (HSP20) family.</text>
</comment>
<feature type="domain" description="SHSP" evidence="3">
    <location>
        <begin position="38"/>
        <end position="148"/>
    </location>
</feature>
<dbReference type="SUPFAM" id="SSF49764">
    <property type="entry name" value="HSP20-like chaperones"/>
    <property type="match status" value="1"/>
</dbReference>
<evidence type="ECO:0000256" key="2">
    <source>
        <dbReference type="RuleBase" id="RU003616"/>
    </source>
</evidence>
<comment type="caution">
    <text evidence="4">The sequence shown here is derived from an EMBL/GenBank/DDBJ whole genome shotgun (WGS) entry which is preliminary data.</text>
</comment>
<dbReference type="InterPro" id="IPR008978">
    <property type="entry name" value="HSP20-like_chaperone"/>
</dbReference>
<dbReference type="Gene3D" id="2.60.40.790">
    <property type="match status" value="1"/>
</dbReference>
<dbReference type="PROSITE" id="PS01031">
    <property type="entry name" value="SHSP"/>
    <property type="match status" value="1"/>
</dbReference>
<name>A0A840UWB6_9BACT</name>
<organism evidence="4 5">
    <name type="scientific">Desulfoprunum benzoelyticum</name>
    <dbReference type="NCBI Taxonomy" id="1506996"/>
    <lineage>
        <taxon>Bacteria</taxon>
        <taxon>Pseudomonadati</taxon>
        <taxon>Thermodesulfobacteriota</taxon>
        <taxon>Desulfobulbia</taxon>
        <taxon>Desulfobulbales</taxon>
        <taxon>Desulfobulbaceae</taxon>
        <taxon>Desulfoprunum</taxon>
    </lineage>
</organism>
<evidence type="ECO:0000313" key="5">
    <source>
        <dbReference type="Proteomes" id="UP000539642"/>
    </source>
</evidence>
<sequence>MELARYMPRQSLINRPDTFSSLVDEFFTPFFNFERRPAIVDSGNLRVDIYEKDNRIMVDAELPGIDKKDIKVDVKGRMLTIGGERRVDEEVKEENSYRRECRYGKVERTFSLPFEIDTENVVAKHENGILHLEIARPAELTPKQIEIQ</sequence>